<dbReference type="InterPro" id="IPR036396">
    <property type="entry name" value="Cyt_P450_sf"/>
</dbReference>
<protein>
    <submittedName>
        <fullName evidence="14">Cytochrome P450</fullName>
    </submittedName>
</protein>
<evidence type="ECO:0000256" key="13">
    <source>
        <dbReference type="ARBA" id="ARBA00023180"/>
    </source>
</evidence>
<dbReference type="AlphaFoldDB" id="A0AAW0BQL8"/>
<evidence type="ECO:0000256" key="8">
    <source>
        <dbReference type="ARBA" id="ARBA00022989"/>
    </source>
</evidence>
<dbReference type="Proteomes" id="UP001362999">
    <property type="component" value="Unassembled WGS sequence"/>
</dbReference>
<keyword evidence="15" id="KW-1185">Reference proteome</keyword>
<sequence>LRWNPTIPLGLPHRLMQDDVYRGYYLPAGTIVLANSWAILHNPDVYPSPNEFQPERFLPLIPSTTNYTDKHNPDPRRYAFGYIPISEQFREY</sequence>
<keyword evidence="7" id="KW-0479">Metal-binding</keyword>
<proteinExistence type="inferred from homology"/>
<evidence type="ECO:0000256" key="9">
    <source>
        <dbReference type="ARBA" id="ARBA00023002"/>
    </source>
</evidence>
<dbReference type="GO" id="GO:0016020">
    <property type="term" value="C:membrane"/>
    <property type="evidence" value="ECO:0007669"/>
    <property type="project" value="UniProtKB-SubCell"/>
</dbReference>
<feature type="non-terminal residue" evidence="14">
    <location>
        <position position="1"/>
    </location>
</feature>
<keyword evidence="6" id="KW-0812">Transmembrane</keyword>
<dbReference type="InterPro" id="IPR002401">
    <property type="entry name" value="Cyt_P450_E_grp-I"/>
</dbReference>
<dbReference type="InterPro" id="IPR001128">
    <property type="entry name" value="Cyt_P450"/>
</dbReference>
<dbReference type="PANTHER" id="PTHR46300:SF2">
    <property type="entry name" value="CYTOCHROME P450 MONOOXYGENASE ALNH-RELATED"/>
    <property type="match status" value="1"/>
</dbReference>
<evidence type="ECO:0000256" key="1">
    <source>
        <dbReference type="ARBA" id="ARBA00001971"/>
    </source>
</evidence>
<evidence type="ECO:0000256" key="5">
    <source>
        <dbReference type="ARBA" id="ARBA00022617"/>
    </source>
</evidence>
<evidence type="ECO:0000313" key="14">
    <source>
        <dbReference type="EMBL" id="KAK7029115.1"/>
    </source>
</evidence>
<evidence type="ECO:0000256" key="6">
    <source>
        <dbReference type="ARBA" id="ARBA00022692"/>
    </source>
</evidence>
<accession>A0AAW0BQL8</accession>
<dbReference type="GO" id="GO:0004497">
    <property type="term" value="F:monooxygenase activity"/>
    <property type="evidence" value="ECO:0007669"/>
    <property type="project" value="UniProtKB-KW"/>
</dbReference>
<comment type="caution">
    <text evidence="14">The sequence shown here is derived from an EMBL/GenBank/DDBJ whole genome shotgun (WGS) entry which is preliminary data.</text>
</comment>
<gene>
    <name evidence="14" type="ORF">R3P38DRAFT_2524897</name>
</gene>
<comment type="cofactor">
    <cofactor evidence="1">
        <name>heme</name>
        <dbReference type="ChEBI" id="CHEBI:30413"/>
    </cofactor>
</comment>
<dbReference type="GO" id="GO:0005506">
    <property type="term" value="F:iron ion binding"/>
    <property type="evidence" value="ECO:0007669"/>
    <property type="project" value="InterPro"/>
</dbReference>
<comment type="similarity">
    <text evidence="4">Belongs to the cytochrome P450 family.</text>
</comment>
<dbReference type="PRINTS" id="PR00463">
    <property type="entry name" value="EP450I"/>
</dbReference>
<keyword evidence="13" id="KW-0325">Glycoprotein</keyword>
<evidence type="ECO:0000256" key="10">
    <source>
        <dbReference type="ARBA" id="ARBA00023004"/>
    </source>
</evidence>
<organism evidence="14 15">
    <name type="scientific">Favolaschia claudopus</name>
    <dbReference type="NCBI Taxonomy" id="2862362"/>
    <lineage>
        <taxon>Eukaryota</taxon>
        <taxon>Fungi</taxon>
        <taxon>Dikarya</taxon>
        <taxon>Basidiomycota</taxon>
        <taxon>Agaricomycotina</taxon>
        <taxon>Agaricomycetes</taxon>
        <taxon>Agaricomycetidae</taxon>
        <taxon>Agaricales</taxon>
        <taxon>Marasmiineae</taxon>
        <taxon>Mycenaceae</taxon>
        <taxon>Favolaschia</taxon>
    </lineage>
</organism>
<comment type="pathway">
    <text evidence="3">Secondary metabolite biosynthesis.</text>
</comment>
<reference evidence="14 15" key="1">
    <citation type="journal article" date="2024" name="J Genomics">
        <title>Draft genome sequencing and assembly of Favolaschia claudopus CIRM-BRFM 2984 isolated from oak limbs.</title>
        <authorList>
            <person name="Navarro D."/>
            <person name="Drula E."/>
            <person name="Chaduli D."/>
            <person name="Cazenave R."/>
            <person name="Ahrendt S."/>
            <person name="Wang J."/>
            <person name="Lipzen A."/>
            <person name="Daum C."/>
            <person name="Barry K."/>
            <person name="Grigoriev I.V."/>
            <person name="Favel A."/>
            <person name="Rosso M.N."/>
            <person name="Martin F."/>
        </authorList>
    </citation>
    <scope>NUCLEOTIDE SEQUENCE [LARGE SCALE GENOMIC DNA]</scope>
    <source>
        <strain evidence="14 15">CIRM-BRFM 2984</strain>
    </source>
</reference>
<dbReference type="Gene3D" id="1.10.630.10">
    <property type="entry name" value="Cytochrome P450"/>
    <property type="match status" value="1"/>
</dbReference>
<dbReference type="PANTHER" id="PTHR46300">
    <property type="entry name" value="P450, PUTATIVE (EUROFUNG)-RELATED-RELATED"/>
    <property type="match status" value="1"/>
</dbReference>
<keyword evidence="10" id="KW-0408">Iron</keyword>
<evidence type="ECO:0000256" key="12">
    <source>
        <dbReference type="ARBA" id="ARBA00023136"/>
    </source>
</evidence>
<dbReference type="Pfam" id="PF00067">
    <property type="entry name" value="p450"/>
    <property type="match status" value="1"/>
</dbReference>
<dbReference type="EMBL" id="JAWWNJ010000027">
    <property type="protein sequence ID" value="KAK7029115.1"/>
    <property type="molecule type" value="Genomic_DNA"/>
</dbReference>
<keyword evidence="11" id="KW-0503">Monooxygenase</keyword>
<evidence type="ECO:0000256" key="3">
    <source>
        <dbReference type="ARBA" id="ARBA00005179"/>
    </source>
</evidence>
<keyword evidence="8" id="KW-1133">Transmembrane helix</keyword>
<evidence type="ECO:0000256" key="7">
    <source>
        <dbReference type="ARBA" id="ARBA00022723"/>
    </source>
</evidence>
<dbReference type="SUPFAM" id="SSF48264">
    <property type="entry name" value="Cytochrome P450"/>
    <property type="match status" value="1"/>
</dbReference>
<evidence type="ECO:0000256" key="11">
    <source>
        <dbReference type="ARBA" id="ARBA00023033"/>
    </source>
</evidence>
<evidence type="ECO:0000256" key="4">
    <source>
        <dbReference type="ARBA" id="ARBA00010617"/>
    </source>
</evidence>
<comment type="subcellular location">
    <subcellularLocation>
        <location evidence="2">Membrane</location>
        <topology evidence="2">Single-pass membrane protein</topology>
    </subcellularLocation>
</comment>
<dbReference type="GO" id="GO:0016705">
    <property type="term" value="F:oxidoreductase activity, acting on paired donors, with incorporation or reduction of molecular oxygen"/>
    <property type="evidence" value="ECO:0007669"/>
    <property type="project" value="InterPro"/>
</dbReference>
<keyword evidence="5" id="KW-0349">Heme</keyword>
<name>A0AAW0BQL8_9AGAR</name>
<keyword evidence="9" id="KW-0560">Oxidoreductase</keyword>
<evidence type="ECO:0000313" key="15">
    <source>
        <dbReference type="Proteomes" id="UP001362999"/>
    </source>
</evidence>
<dbReference type="GO" id="GO:0020037">
    <property type="term" value="F:heme binding"/>
    <property type="evidence" value="ECO:0007669"/>
    <property type="project" value="InterPro"/>
</dbReference>
<keyword evidence="12" id="KW-0472">Membrane</keyword>
<evidence type="ECO:0000256" key="2">
    <source>
        <dbReference type="ARBA" id="ARBA00004167"/>
    </source>
</evidence>
<dbReference type="InterPro" id="IPR050364">
    <property type="entry name" value="Cytochrome_P450_fung"/>
</dbReference>